<dbReference type="InterPro" id="IPR009492">
    <property type="entry name" value="TniQ"/>
</dbReference>
<evidence type="ECO:0008006" key="5">
    <source>
        <dbReference type="Google" id="ProtNLM"/>
    </source>
</evidence>
<feature type="domain" description="TniQ" evidence="1">
    <location>
        <begin position="7"/>
        <end position="167"/>
    </location>
</feature>
<organism evidence="3 4">
    <name type="scientific">Enterocloster aldenensis</name>
    <dbReference type="NCBI Taxonomy" id="358742"/>
    <lineage>
        <taxon>Bacteria</taxon>
        <taxon>Bacillati</taxon>
        <taxon>Bacillota</taxon>
        <taxon>Clostridia</taxon>
        <taxon>Lachnospirales</taxon>
        <taxon>Lachnospiraceae</taxon>
        <taxon>Enterocloster</taxon>
    </lineage>
</organism>
<protein>
    <recommendedName>
        <fullName evidence="5">Transposon Tn7 transposition protein TnsD C-termianl domain-containing protein</fullName>
    </recommendedName>
</protein>
<dbReference type="Proteomes" id="UP000669239">
    <property type="component" value="Unassembled WGS sequence"/>
</dbReference>
<evidence type="ECO:0000259" key="2">
    <source>
        <dbReference type="Pfam" id="PF15978"/>
    </source>
</evidence>
<evidence type="ECO:0000313" key="4">
    <source>
        <dbReference type="Proteomes" id="UP000669239"/>
    </source>
</evidence>
<feature type="domain" description="Transposon Tn7 transposition protein TnsD C-terminal" evidence="2">
    <location>
        <begin position="213"/>
        <end position="567"/>
    </location>
</feature>
<accession>A0ABX2HU53</accession>
<dbReference type="InterPro" id="IPR032750">
    <property type="entry name" value="TnsD_C"/>
</dbReference>
<evidence type="ECO:0000259" key="1">
    <source>
        <dbReference type="Pfam" id="PF06527"/>
    </source>
</evidence>
<dbReference type="Pfam" id="PF15978">
    <property type="entry name" value="TnsD"/>
    <property type="match status" value="1"/>
</dbReference>
<name>A0ABX2HU53_9FIRM</name>
<comment type="caution">
    <text evidence="3">The sequence shown here is derived from an EMBL/GenBank/DDBJ whole genome shotgun (WGS) entry which is preliminary data.</text>
</comment>
<dbReference type="EMBL" id="JAAITT010000053">
    <property type="protein sequence ID" value="NSJ51971.1"/>
    <property type="molecule type" value="Genomic_DNA"/>
</dbReference>
<reference evidence="3 4" key="1">
    <citation type="journal article" date="2020" name="Cell Host Microbe">
        <title>Functional and Genomic Variation between Human-Derived Isolates of Lachnospiraceae Reveals Inter- and Intra-Species Diversity.</title>
        <authorList>
            <person name="Sorbara M.T."/>
            <person name="Littmann E.R."/>
            <person name="Fontana E."/>
            <person name="Moody T.U."/>
            <person name="Kohout C.E."/>
            <person name="Gjonbalaj M."/>
            <person name="Eaton V."/>
            <person name="Seok R."/>
            <person name="Leiner I.M."/>
            <person name="Pamer E.G."/>
        </authorList>
    </citation>
    <scope>NUCLEOTIDE SEQUENCE [LARGE SCALE GENOMIC DNA]</scope>
    <source>
        <strain evidence="3 4">MSK.1.17</strain>
    </source>
</reference>
<gene>
    <name evidence="3" type="ORF">G5B36_25200</name>
</gene>
<dbReference type="Pfam" id="PF06527">
    <property type="entry name" value="TniQ"/>
    <property type="match status" value="1"/>
</dbReference>
<evidence type="ECO:0000313" key="3">
    <source>
        <dbReference type="EMBL" id="NSJ51971.1"/>
    </source>
</evidence>
<keyword evidence="4" id="KW-1185">Reference proteome</keyword>
<sequence>MAQKLNFFPTPYPDECFYSIFCRYYVRSGISSPMAATKLFFGCDRSLLVSMVYFPRKLERLDYWVNLDSGITGRQLICEHTAYPYHSISYVNDVYQQMEEAIQDGIPENGIEDLTRRMIGKCKYVSAGQYLRYCPECAKEDIKKYGETYWHRLPQLPGVKICPKHGCGVKNSSAPFEGMRVRIYPASYILRNMENKTEWQELRYEYREEYLAIAQETAWLLEHGRKFGGHQPISSKYRELMKARDYVDFHGTSTNRDGLRHDFMAKYDEAFITELLPYDGDPLYWLRYLQESIGFNLRPLHHILLMRFFAGTVENFFNIEVKAELPYGSGPWPCANKLCSHYRKDGAIQVEICKKRDEIWAWFECPHCGMRYRRSDPGQSFEEYLKNPCISNRGFIYEQHLKEYLSDPGLSLNAIADMLGVGANTVGQYAKKNGIDVKKRRKASYYSCSVDKSEEKTDYYKRCVQEELQKTPIMSCRDLKESVPGAYEWLIRKEPDWIHTRLIHEYDKPRWNEWGEAALAELKAAYAEIQSSGDKRKRVTISWLARAAGINRDDIYGRLRYLPEMQKFFDEVCETQEEWIRRRYTEIALEKKKAGGKEFTYDDVKRKVQVRRGSYERNKELIENLIEELNGIFQ</sequence>
<proteinExistence type="predicted"/>